<feature type="transmembrane region" description="Helical" evidence="2">
    <location>
        <begin position="176"/>
        <end position="202"/>
    </location>
</feature>
<name>A0A2N9HI24_FAGSY</name>
<protein>
    <submittedName>
        <fullName evidence="3">Uncharacterized protein</fullName>
    </submittedName>
</protein>
<proteinExistence type="inferred from homology"/>
<keyword evidence="2" id="KW-1133">Transmembrane helix</keyword>
<dbReference type="EMBL" id="OIVN01003446">
    <property type="protein sequence ID" value="SPD11269.1"/>
    <property type="molecule type" value="Genomic_DNA"/>
</dbReference>
<feature type="transmembrane region" description="Helical" evidence="2">
    <location>
        <begin position="102"/>
        <end position="125"/>
    </location>
</feature>
<reference evidence="3" key="1">
    <citation type="submission" date="2018-02" db="EMBL/GenBank/DDBJ databases">
        <authorList>
            <person name="Cohen D.B."/>
            <person name="Kent A.D."/>
        </authorList>
    </citation>
    <scope>NUCLEOTIDE SEQUENCE</scope>
</reference>
<evidence type="ECO:0000256" key="2">
    <source>
        <dbReference type="SAM" id="Phobius"/>
    </source>
</evidence>
<organism evidence="3">
    <name type="scientific">Fagus sylvatica</name>
    <name type="common">Beechnut</name>
    <dbReference type="NCBI Taxonomy" id="28930"/>
    <lineage>
        <taxon>Eukaryota</taxon>
        <taxon>Viridiplantae</taxon>
        <taxon>Streptophyta</taxon>
        <taxon>Embryophyta</taxon>
        <taxon>Tracheophyta</taxon>
        <taxon>Spermatophyta</taxon>
        <taxon>Magnoliopsida</taxon>
        <taxon>eudicotyledons</taxon>
        <taxon>Gunneridae</taxon>
        <taxon>Pentapetalae</taxon>
        <taxon>rosids</taxon>
        <taxon>fabids</taxon>
        <taxon>Fagales</taxon>
        <taxon>Fagaceae</taxon>
        <taxon>Fagus</taxon>
    </lineage>
</organism>
<keyword evidence="2" id="KW-0472">Membrane</keyword>
<dbReference type="SUPFAM" id="SSF56112">
    <property type="entry name" value="Protein kinase-like (PK-like)"/>
    <property type="match status" value="1"/>
</dbReference>
<feature type="transmembrane region" description="Helical" evidence="2">
    <location>
        <begin position="145"/>
        <end position="164"/>
    </location>
</feature>
<evidence type="ECO:0000256" key="1">
    <source>
        <dbReference type="ARBA" id="ARBA00005926"/>
    </source>
</evidence>
<dbReference type="AlphaFoldDB" id="A0A2N9HI24"/>
<keyword evidence="2" id="KW-0812">Transmembrane</keyword>
<dbReference type="Gene3D" id="1.10.510.10">
    <property type="entry name" value="Transferase(Phosphotransferase) domain 1"/>
    <property type="match status" value="2"/>
</dbReference>
<gene>
    <name evidence="3" type="ORF">FSB_LOCUS39151</name>
</gene>
<sequence length="595" mass="65074">MWRNMMRSTKSQKASHKTGGGLGLLIRWVWVFVVVGAWWWLGFGYSVGLGLGLCGGGCVVVAWVWVFPWVWVFVVVGAWWWLGFGSFRGFGSLWWWVRGGGLGLGLSVGLGLCGGGCVVVAWVWVFGGFGSLPWWVRGGGGLGLGIRWVWVWVFVVVGAWWWLGFGSFRGFGSLWWWVRGGGLGLGIRWVWVFAVVGAWWWLGFVDSVGLGLCGGGLGLCGGGLGLCGGTDVLTGEEVAIKLVSAGIPNVKWSGVDGNYNVLVMDLLGDHSLEELLKICGNKLSLKSVLMLADQMVFIIDFGLATKHRHPSSHNHIPYSLPWQIKAANRKEKSEKVKEIKDSTCIEDLCHGFPIEFSCYIHYCRSLSFDTKPDYGYLKRMFRNLFSREGFKMDYVFDWTILKYQQSVLAAPPDQALASGILGHVTGTNTQETHAAANDIRQSGGEERSAGNATAVQEIKIEQISSSIVSSKARAHLLAGIVKNSLICGSLLCEVSSESTCSAPFGGEDRDGDVTVILVAVELNTSDFSAVLLIKDDEEVDVGFFRDRTPHKAVIIAIVAAIPRARSENESAACIKKFTSVGILLPMTKHSKQDEF</sequence>
<dbReference type="InterPro" id="IPR011009">
    <property type="entry name" value="Kinase-like_dom_sf"/>
</dbReference>
<feature type="transmembrane region" description="Helical" evidence="2">
    <location>
        <begin position="21"/>
        <end position="41"/>
    </location>
</feature>
<comment type="similarity">
    <text evidence="1">Belongs to the protein kinase superfamily. CK1 Ser/Thr protein kinase family. Casein kinase I subfamily.</text>
</comment>
<dbReference type="InterPro" id="IPR050235">
    <property type="entry name" value="CK1_Ser-Thr_kinase"/>
</dbReference>
<feature type="transmembrane region" description="Helical" evidence="2">
    <location>
        <begin position="61"/>
        <end position="82"/>
    </location>
</feature>
<evidence type="ECO:0000313" key="3">
    <source>
        <dbReference type="EMBL" id="SPD11269.1"/>
    </source>
</evidence>
<dbReference type="PANTHER" id="PTHR11909">
    <property type="entry name" value="CASEIN KINASE-RELATED"/>
    <property type="match status" value="1"/>
</dbReference>
<accession>A0A2N9HI24</accession>